<gene>
    <name evidence="1" type="ORF">HPB47_028360</name>
</gene>
<comment type="caution">
    <text evidence="1">The sequence shown here is derived from an EMBL/GenBank/DDBJ whole genome shotgun (WGS) entry which is preliminary data.</text>
</comment>
<name>A0AC60PVA7_IXOPE</name>
<evidence type="ECO:0000313" key="2">
    <source>
        <dbReference type="Proteomes" id="UP000805193"/>
    </source>
</evidence>
<protein>
    <submittedName>
        <fullName evidence="1">Uncharacterized protein</fullName>
    </submittedName>
</protein>
<dbReference type="EMBL" id="JABSTQ010009975">
    <property type="protein sequence ID" value="KAG0424423.1"/>
    <property type="molecule type" value="Genomic_DNA"/>
</dbReference>
<accession>A0AC60PVA7</accession>
<evidence type="ECO:0000313" key="1">
    <source>
        <dbReference type="EMBL" id="KAG0424423.1"/>
    </source>
</evidence>
<sequence>MLQVAIAFCGNLPCRQFSRSERPSPQGKRLASELLQVPQSPRKAESNMRQLMPTASLRWKRNVRSCQAPLTRTSSRYKRFFPGNENLPQRRTSAGHCECDKIISELEAQLAATKDSESKVWAELDSSERQLAAQATELSLARSELTSAQTKVANLRDRLKAKSQELNMLRDELVSAQRCLEKLKGDYAPFGIEKFQRSNEDIQFYTGLPNYGSFVDLLEFLDPGEGGKNVVRHHSSHQHEDYGGRPQKISVSNQLFMVLVARPSSLQPHPRILLDEEWSTLSFYVKSRMTNIKENYDLLLQMEASTTTAAAPSGKENRPPKSAVAEAATLLQRGSCRLASRCCGKPLAAAQEKQPKEYDPGEGTSSQTRYPKRSRKSVNYAECEVPSEDEFFYCMECGEDRHGDCPVHGPLEFVKDTPVPPGDPLRADKTLPEGLTLARSCIKGAGKGVFTLRPLPARLCYGPYEGVRFNGSGGGNGYTLEGTELPVGCVRGRGGYLVDARPLSESNWMRYVNCAPSENSQNLAAFQHRGGVYYQTKGKIAPGTELLVWYGDEFGAELGLVEGKDGAQKKHREEAPSLEGPAETFACGDCDSVFASLEHLQGHRKKMHERRVGRHRCGHCPYSSDHKQNVVMHERTHTGQRPFVCSTCGKAFTQQGSLTGHQRVHTGERPYECAECGQKAHERTHTGQRLHVCPECGRGFGESGALAKHRRTHSGEKPYACHLCGYRASQLSSVKTHVILAHSKEYPHKCGDCGKGFLAPCELRSHMRKQHACDDQER</sequence>
<proteinExistence type="predicted"/>
<keyword evidence="2" id="KW-1185">Reference proteome</keyword>
<organism evidence="1 2">
    <name type="scientific">Ixodes persulcatus</name>
    <name type="common">Taiga tick</name>
    <dbReference type="NCBI Taxonomy" id="34615"/>
    <lineage>
        <taxon>Eukaryota</taxon>
        <taxon>Metazoa</taxon>
        <taxon>Ecdysozoa</taxon>
        <taxon>Arthropoda</taxon>
        <taxon>Chelicerata</taxon>
        <taxon>Arachnida</taxon>
        <taxon>Acari</taxon>
        <taxon>Parasitiformes</taxon>
        <taxon>Ixodida</taxon>
        <taxon>Ixodoidea</taxon>
        <taxon>Ixodidae</taxon>
        <taxon>Ixodinae</taxon>
        <taxon>Ixodes</taxon>
    </lineage>
</organism>
<reference evidence="1 2" key="1">
    <citation type="journal article" date="2020" name="Cell">
        <title>Large-Scale Comparative Analyses of Tick Genomes Elucidate Their Genetic Diversity and Vector Capacities.</title>
        <authorList>
            <consortium name="Tick Genome and Microbiome Consortium (TIGMIC)"/>
            <person name="Jia N."/>
            <person name="Wang J."/>
            <person name="Shi W."/>
            <person name="Du L."/>
            <person name="Sun Y."/>
            <person name="Zhan W."/>
            <person name="Jiang J.F."/>
            <person name="Wang Q."/>
            <person name="Zhang B."/>
            <person name="Ji P."/>
            <person name="Bell-Sakyi L."/>
            <person name="Cui X.M."/>
            <person name="Yuan T.T."/>
            <person name="Jiang B.G."/>
            <person name="Yang W.F."/>
            <person name="Lam T.T."/>
            <person name="Chang Q.C."/>
            <person name="Ding S.J."/>
            <person name="Wang X.J."/>
            <person name="Zhu J.G."/>
            <person name="Ruan X.D."/>
            <person name="Zhao L."/>
            <person name="Wei J.T."/>
            <person name="Ye R.Z."/>
            <person name="Que T.C."/>
            <person name="Du C.H."/>
            <person name="Zhou Y.H."/>
            <person name="Cheng J.X."/>
            <person name="Dai P.F."/>
            <person name="Guo W.B."/>
            <person name="Han X.H."/>
            <person name="Huang E.J."/>
            <person name="Li L.F."/>
            <person name="Wei W."/>
            <person name="Gao Y.C."/>
            <person name="Liu J.Z."/>
            <person name="Shao H.Z."/>
            <person name="Wang X."/>
            <person name="Wang C.C."/>
            <person name="Yang T.C."/>
            <person name="Huo Q.B."/>
            <person name="Li W."/>
            <person name="Chen H.Y."/>
            <person name="Chen S.E."/>
            <person name="Zhou L.G."/>
            <person name="Ni X.B."/>
            <person name="Tian J.H."/>
            <person name="Sheng Y."/>
            <person name="Liu T."/>
            <person name="Pan Y.S."/>
            <person name="Xia L.Y."/>
            <person name="Li J."/>
            <person name="Zhao F."/>
            <person name="Cao W.C."/>
        </authorList>
    </citation>
    <scope>NUCLEOTIDE SEQUENCE [LARGE SCALE GENOMIC DNA]</scope>
    <source>
        <strain evidence="1">Iper-2018</strain>
    </source>
</reference>
<dbReference type="Proteomes" id="UP000805193">
    <property type="component" value="Unassembled WGS sequence"/>
</dbReference>